<proteinExistence type="predicted"/>
<organism evidence="2 3">
    <name type="scientific">Hymenobacter tibetensis</name>
    <dbReference type="NCBI Taxonomy" id="497967"/>
    <lineage>
        <taxon>Bacteria</taxon>
        <taxon>Pseudomonadati</taxon>
        <taxon>Bacteroidota</taxon>
        <taxon>Cytophagia</taxon>
        <taxon>Cytophagales</taxon>
        <taxon>Hymenobacteraceae</taxon>
        <taxon>Hymenobacter</taxon>
    </lineage>
</organism>
<evidence type="ECO:0000313" key="3">
    <source>
        <dbReference type="Proteomes" id="UP000831113"/>
    </source>
</evidence>
<dbReference type="EMBL" id="CP094669">
    <property type="protein sequence ID" value="UOG74502.1"/>
    <property type="molecule type" value="Genomic_DNA"/>
</dbReference>
<keyword evidence="1" id="KW-0812">Transmembrane</keyword>
<keyword evidence="3" id="KW-1185">Reference proteome</keyword>
<protein>
    <submittedName>
        <fullName evidence="2">Uncharacterized protein</fullName>
    </submittedName>
</protein>
<feature type="transmembrane region" description="Helical" evidence="1">
    <location>
        <begin position="47"/>
        <end position="67"/>
    </location>
</feature>
<evidence type="ECO:0000313" key="2">
    <source>
        <dbReference type="EMBL" id="UOG74502.1"/>
    </source>
</evidence>
<dbReference type="RefSeq" id="WP_243797922.1">
    <property type="nucleotide sequence ID" value="NZ_CP094669.1"/>
</dbReference>
<accession>A0ABY4CXL7</accession>
<gene>
    <name evidence="2" type="ORF">MTX78_20585</name>
</gene>
<sequence>MIQETDDDRLDQSLRDTFSDFDLPPSHQVWTGIESRLSTLPGAPRSVPLGFVLPFVGLLGVAVGWLLPRPALTPVPRPASEVPLETRTASQQLVSPALSAYIIPRASTQALASGKPPMPGPIPAIYGQIASSSAVKGTQNPPRRAVYAAVAEPASATKAAEQATLAEASLVSTAPLTENTDLLTIIATGVESTATSVSTVLPRLVEREQQAATAHHLASAKEVEGQEVNVRGDVLRERRPEYRVPTHRLAERGRGLRRIQNTVTRQWQRVFTPRRAATAPKDF</sequence>
<dbReference type="Proteomes" id="UP000831113">
    <property type="component" value="Chromosome"/>
</dbReference>
<reference evidence="2 3" key="1">
    <citation type="submission" date="2022-03" db="EMBL/GenBank/DDBJ databases">
        <title>Hymenobactersp. isolated from the air.</title>
        <authorList>
            <person name="Won M."/>
            <person name="Kwon S.-W."/>
        </authorList>
    </citation>
    <scope>NUCLEOTIDE SEQUENCE [LARGE SCALE GENOMIC DNA]</scope>
    <source>
        <strain evidence="2 3">KACC 21982</strain>
    </source>
</reference>
<keyword evidence="1" id="KW-1133">Transmembrane helix</keyword>
<keyword evidence="1" id="KW-0472">Membrane</keyword>
<name>A0ABY4CXL7_9BACT</name>
<evidence type="ECO:0000256" key="1">
    <source>
        <dbReference type="SAM" id="Phobius"/>
    </source>
</evidence>